<dbReference type="PANTHER" id="PTHR48020">
    <property type="entry name" value="PROTON MYO-INOSITOL COTRANSPORTER"/>
    <property type="match status" value="1"/>
</dbReference>
<comment type="subcellular location">
    <subcellularLocation>
        <location evidence="1">Membrane</location>
        <topology evidence="1">Multi-pass membrane protein</topology>
    </subcellularLocation>
</comment>
<dbReference type="Gene3D" id="1.20.1250.20">
    <property type="entry name" value="MFS general substrate transporter like domains"/>
    <property type="match status" value="1"/>
</dbReference>
<dbReference type="PROSITE" id="PS50850">
    <property type="entry name" value="MFS"/>
    <property type="match status" value="1"/>
</dbReference>
<protein>
    <recommendedName>
        <fullName evidence="7">Major facilitator superfamily (MFS) profile domain-containing protein</fullName>
    </recommendedName>
</protein>
<feature type="domain" description="Major facilitator superfamily (MFS) profile" evidence="7">
    <location>
        <begin position="1"/>
        <end position="152"/>
    </location>
</feature>
<dbReference type="InterPro" id="IPR050814">
    <property type="entry name" value="Myo-inositol_Transporter"/>
</dbReference>
<dbReference type="AlphaFoldDB" id="A0A7S1TWM2"/>
<dbReference type="InterPro" id="IPR036259">
    <property type="entry name" value="MFS_trans_sf"/>
</dbReference>
<keyword evidence="4 6" id="KW-1133">Transmembrane helix</keyword>
<evidence type="ECO:0000256" key="1">
    <source>
        <dbReference type="ARBA" id="ARBA00004141"/>
    </source>
</evidence>
<keyword evidence="3 6" id="KW-0812">Transmembrane</keyword>
<feature type="transmembrane region" description="Helical" evidence="6">
    <location>
        <begin position="97"/>
        <end position="117"/>
    </location>
</feature>
<dbReference type="EMBL" id="HBGJ01010097">
    <property type="protein sequence ID" value="CAD9247930.1"/>
    <property type="molecule type" value="Transcribed_RNA"/>
</dbReference>
<reference evidence="8" key="1">
    <citation type="submission" date="2021-01" db="EMBL/GenBank/DDBJ databases">
        <authorList>
            <person name="Corre E."/>
            <person name="Pelletier E."/>
            <person name="Niang G."/>
            <person name="Scheremetjew M."/>
            <person name="Finn R."/>
            <person name="Kale V."/>
            <person name="Holt S."/>
            <person name="Cochrane G."/>
            <person name="Meng A."/>
            <person name="Brown T."/>
            <person name="Cohen L."/>
        </authorList>
    </citation>
    <scope>NUCLEOTIDE SEQUENCE</scope>
    <source>
        <strain evidence="8">CCMP2877</strain>
    </source>
</reference>
<dbReference type="Pfam" id="PF00083">
    <property type="entry name" value="Sugar_tr"/>
    <property type="match status" value="1"/>
</dbReference>
<sequence length="165" mass="17668">MAATLLAYLPKPFAVLAASSLMDTVGRRGLLLYNLPIMGACLALLSCTFTLMPANSIWRAVAAVLGTSFFSIAFSFSLGPIPNIISSELLPSDARSLGMSLSVGVQWLFSAMLVYVFPILTHKFGTQTMIAFFASMCVLAWFFTKAFVPETAGKSLEESSAMASD</sequence>
<organism evidence="8">
    <name type="scientific">Phaeomonas parva</name>
    <dbReference type="NCBI Taxonomy" id="124430"/>
    <lineage>
        <taxon>Eukaryota</taxon>
        <taxon>Sar</taxon>
        <taxon>Stramenopiles</taxon>
        <taxon>Ochrophyta</taxon>
        <taxon>Pinguiophyceae</taxon>
        <taxon>Pinguiochrysidales</taxon>
        <taxon>Pinguiochrysidaceae</taxon>
        <taxon>Phaeomonas</taxon>
    </lineage>
</organism>
<proteinExistence type="predicted"/>
<dbReference type="GO" id="GO:0016020">
    <property type="term" value="C:membrane"/>
    <property type="evidence" value="ECO:0007669"/>
    <property type="project" value="UniProtKB-SubCell"/>
</dbReference>
<name>A0A7S1TWM2_9STRA</name>
<feature type="transmembrane region" description="Helical" evidence="6">
    <location>
        <begin position="129"/>
        <end position="148"/>
    </location>
</feature>
<dbReference type="InterPro" id="IPR020846">
    <property type="entry name" value="MFS_dom"/>
</dbReference>
<dbReference type="SUPFAM" id="SSF103473">
    <property type="entry name" value="MFS general substrate transporter"/>
    <property type="match status" value="1"/>
</dbReference>
<keyword evidence="5 6" id="KW-0472">Membrane</keyword>
<evidence type="ECO:0000256" key="6">
    <source>
        <dbReference type="SAM" id="Phobius"/>
    </source>
</evidence>
<evidence type="ECO:0000259" key="7">
    <source>
        <dbReference type="PROSITE" id="PS50850"/>
    </source>
</evidence>
<dbReference type="InterPro" id="IPR005828">
    <property type="entry name" value="MFS_sugar_transport-like"/>
</dbReference>
<evidence type="ECO:0000313" key="8">
    <source>
        <dbReference type="EMBL" id="CAD9247930.1"/>
    </source>
</evidence>
<dbReference type="GO" id="GO:0022857">
    <property type="term" value="F:transmembrane transporter activity"/>
    <property type="evidence" value="ECO:0007669"/>
    <property type="project" value="InterPro"/>
</dbReference>
<dbReference type="PANTHER" id="PTHR48020:SF35">
    <property type="entry name" value="SUGAR TRANSPORTER"/>
    <property type="match status" value="1"/>
</dbReference>
<keyword evidence="2" id="KW-0813">Transport</keyword>
<gene>
    <name evidence="8" type="ORF">PPAR1163_LOCUS6288</name>
</gene>
<evidence type="ECO:0000256" key="3">
    <source>
        <dbReference type="ARBA" id="ARBA00022692"/>
    </source>
</evidence>
<evidence type="ECO:0000256" key="4">
    <source>
        <dbReference type="ARBA" id="ARBA00022989"/>
    </source>
</evidence>
<accession>A0A7S1TWM2</accession>
<evidence type="ECO:0000256" key="2">
    <source>
        <dbReference type="ARBA" id="ARBA00022448"/>
    </source>
</evidence>
<evidence type="ECO:0000256" key="5">
    <source>
        <dbReference type="ARBA" id="ARBA00023136"/>
    </source>
</evidence>
<feature type="transmembrane region" description="Helical" evidence="6">
    <location>
        <begin position="61"/>
        <end position="85"/>
    </location>
</feature>
<feature type="transmembrane region" description="Helical" evidence="6">
    <location>
        <begin position="33"/>
        <end position="54"/>
    </location>
</feature>